<accession>A0A1D1VC48</accession>
<dbReference type="EMBL" id="BDGG01000004">
    <property type="protein sequence ID" value="GAU97317.1"/>
    <property type="molecule type" value="Genomic_DNA"/>
</dbReference>
<sequence>MCFASSGVLLVTWYSELLHLVDIEFSNLRRSGAIFPLFIKEEIASNFAEGDNEEELILHYVRLYASWKTKTPLGFLDCLGLYSAIINLQPSVIYLHTTNPTPFLFLNCEKLLDVTIKWPPIKTLVVTLHYVMNGQYIREIAHEADIYKLKAVEEYGGIVLDFDVLVINGSSLRNSLRSSECVICYEDQYGPLIANGGLLGCREEHARFPQLVLEESYKKNYHAGDWLYNSAILPWDIFQRHNDTATVLDGPCNHANGNWSGNYGTDNWTSLPAYHSYIHDAQARREKVLKWDSPVGEVARWLLPGSFNLSG</sequence>
<gene>
    <name evidence="1" type="primary">RvY_08636-1</name>
    <name evidence="1" type="synonym">RvY_08636.1</name>
    <name evidence="1" type="ORF">RvY_08636</name>
</gene>
<dbReference type="OrthoDB" id="409543at2759"/>
<dbReference type="AlphaFoldDB" id="A0A1D1VC48"/>
<dbReference type="PANTHER" id="PTHR46830:SF2">
    <property type="entry name" value="ALPHA-1,4-N-ACETYLGLUCOSAMINYLTRANSFERASE"/>
    <property type="match status" value="1"/>
</dbReference>
<name>A0A1D1VC48_RAMVA</name>
<proteinExistence type="predicted"/>
<keyword evidence="2" id="KW-1185">Reference proteome</keyword>
<dbReference type="PANTHER" id="PTHR46830">
    <property type="entry name" value="TRANSFERASE, PUTATIVE-RELATED"/>
    <property type="match status" value="1"/>
</dbReference>
<evidence type="ECO:0000313" key="1">
    <source>
        <dbReference type="EMBL" id="GAU97317.1"/>
    </source>
</evidence>
<comment type="caution">
    <text evidence="1">The sequence shown here is derived from an EMBL/GenBank/DDBJ whole genome shotgun (WGS) entry which is preliminary data.</text>
</comment>
<reference evidence="1 2" key="1">
    <citation type="journal article" date="2016" name="Nat. Commun.">
        <title>Extremotolerant tardigrade genome and improved radiotolerance of human cultured cells by tardigrade-unique protein.</title>
        <authorList>
            <person name="Hashimoto T."/>
            <person name="Horikawa D.D."/>
            <person name="Saito Y."/>
            <person name="Kuwahara H."/>
            <person name="Kozuka-Hata H."/>
            <person name="Shin-I T."/>
            <person name="Minakuchi Y."/>
            <person name="Ohishi K."/>
            <person name="Motoyama A."/>
            <person name="Aizu T."/>
            <person name="Enomoto A."/>
            <person name="Kondo K."/>
            <person name="Tanaka S."/>
            <person name="Hara Y."/>
            <person name="Koshikawa S."/>
            <person name="Sagara H."/>
            <person name="Miura T."/>
            <person name="Yokobori S."/>
            <person name="Miyagawa K."/>
            <person name="Suzuki Y."/>
            <person name="Kubo T."/>
            <person name="Oyama M."/>
            <person name="Kohara Y."/>
            <person name="Fujiyama A."/>
            <person name="Arakawa K."/>
            <person name="Katayama T."/>
            <person name="Toyoda A."/>
            <person name="Kunieda T."/>
        </authorList>
    </citation>
    <scope>NUCLEOTIDE SEQUENCE [LARGE SCALE GENOMIC DNA]</scope>
    <source>
        <strain evidence="1 2">YOKOZUNA-1</strain>
    </source>
</reference>
<evidence type="ECO:0008006" key="3">
    <source>
        <dbReference type="Google" id="ProtNLM"/>
    </source>
</evidence>
<dbReference type="Proteomes" id="UP000186922">
    <property type="component" value="Unassembled WGS sequence"/>
</dbReference>
<evidence type="ECO:0000313" key="2">
    <source>
        <dbReference type="Proteomes" id="UP000186922"/>
    </source>
</evidence>
<protein>
    <recommendedName>
        <fullName evidence="3">Alpha-1,4-N-acetylglucosaminyltransferase</fullName>
    </recommendedName>
</protein>
<organism evidence="1 2">
    <name type="scientific">Ramazzottius varieornatus</name>
    <name type="common">Water bear</name>
    <name type="synonym">Tardigrade</name>
    <dbReference type="NCBI Taxonomy" id="947166"/>
    <lineage>
        <taxon>Eukaryota</taxon>
        <taxon>Metazoa</taxon>
        <taxon>Ecdysozoa</taxon>
        <taxon>Tardigrada</taxon>
        <taxon>Eutardigrada</taxon>
        <taxon>Parachela</taxon>
        <taxon>Hypsibioidea</taxon>
        <taxon>Ramazzottiidae</taxon>
        <taxon>Ramazzottius</taxon>
    </lineage>
</organism>